<reference evidence="1 2" key="1">
    <citation type="submission" date="2022-05" db="EMBL/GenBank/DDBJ databases">
        <title>A multi-omics perspective on studying reproductive biology in Daphnia sinensis.</title>
        <authorList>
            <person name="Jia J."/>
        </authorList>
    </citation>
    <scope>NUCLEOTIDE SEQUENCE [LARGE SCALE GENOMIC DNA]</scope>
    <source>
        <strain evidence="1 2">WSL</strain>
    </source>
</reference>
<gene>
    <name evidence="1" type="ORF">GHT06_010990</name>
</gene>
<sequence length="70" mass="7812">MDVPARNSSRISFQDAVKKVPSKNSNQGKIYSIVGAIWSESERKKHDVSNKASPWCLSQTLSQKPFTGLF</sequence>
<evidence type="ECO:0000313" key="2">
    <source>
        <dbReference type="Proteomes" id="UP000820818"/>
    </source>
</evidence>
<proteinExistence type="predicted"/>
<evidence type="ECO:0000313" key="1">
    <source>
        <dbReference type="EMBL" id="KAI9563527.1"/>
    </source>
</evidence>
<comment type="caution">
    <text evidence="1">The sequence shown here is derived from an EMBL/GenBank/DDBJ whole genome shotgun (WGS) entry which is preliminary data.</text>
</comment>
<name>A0AAD5L1Y9_9CRUS</name>
<accession>A0AAD5L1Y9</accession>
<keyword evidence="2" id="KW-1185">Reference proteome</keyword>
<organism evidence="1 2">
    <name type="scientific">Daphnia sinensis</name>
    <dbReference type="NCBI Taxonomy" id="1820382"/>
    <lineage>
        <taxon>Eukaryota</taxon>
        <taxon>Metazoa</taxon>
        <taxon>Ecdysozoa</taxon>
        <taxon>Arthropoda</taxon>
        <taxon>Crustacea</taxon>
        <taxon>Branchiopoda</taxon>
        <taxon>Diplostraca</taxon>
        <taxon>Cladocera</taxon>
        <taxon>Anomopoda</taxon>
        <taxon>Daphniidae</taxon>
        <taxon>Daphnia</taxon>
        <taxon>Daphnia similis group</taxon>
    </lineage>
</organism>
<dbReference type="Proteomes" id="UP000820818">
    <property type="component" value="Linkage Group LG2"/>
</dbReference>
<dbReference type="AlphaFoldDB" id="A0AAD5L1Y9"/>
<protein>
    <submittedName>
        <fullName evidence="1">Uncharacterized protein</fullName>
    </submittedName>
</protein>
<dbReference type="EMBL" id="WJBH02000002">
    <property type="protein sequence ID" value="KAI9563527.1"/>
    <property type="molecule type" value="Genomic_DNA"/>
</dbReference>